<accession>A0A5E4PL79</accession>
<dbReference type="EMBL" id="LR699120">
    <property type="protein sequence ID" value="VVC77137.1"/>
    <property type="molecule type" value="Genomic_DNA"/>
</dbReference>
<organism evidence="2 3">
    <name type="scientific">Aquicella siphonis</name>
    <dbReference type="NCBI Taxonomy" id="254247"/>
    <lineage>
        <taxon>Bacteria</taxon>
        <taxon>Pseudomonadati</taxon>
        <taxon>Pseudomonadota</taxon>
        <taxon>Gammaproteobacteria</taxon>
        <taxon>Legionellales</taxon>
        <taxon>Coxiellaceae</taxon>
        <taxon>Aquicella</taxon>
    </lineage>
</organism>
<feature type="coiled-coil region" evidence="1">
    <location>
        <begin position="253"/>
        <end position="280"/>
    </location>
</feature>
<dbReference type="RefSeq" id="WP_148340532.1">
    <property type="nucleotide sequence ID" value="NZ_LR699120.1"/>
</dbReference>
<dbReference type="Proteomes" id="UP000324194">
    <property type="component" value="Chromosome 2"/>
</dbReference>
<dbReference type="KEGG" id="asip:AQUSIP_24640"/>
<protein>
    <submittedName>
        <fullName evidence="2">Uncharacterized protein</fullName>
    </submittedName>
</protein>
<evidence type="ECO:0000313" key="2">
    <source>
        <dbReference type="EMBL" id="VVC77137.1"/>
    </source>
</evidence>
<name>A0A5E4PL79_9COXI</name>
<dbReference type="AlphaFoldDB" id="A0A5E4PL79"/>
<proteinExistence type="predicted"/>
<reference evidence="2 3" key="1">
    <citation type="submission" date="2019-08" db="EMBL/GenBank/DDBJ databases">
        <authorList>
            <person name="Guy L."/>
        </authorList>
    </citation>
    <scope>NUCLEOTIDE SEQUENCE [LARGE SCALE GENOMIC DNA]</scope>
    <source>
        <strain evidence="2 3">SGT-108</strain>
    </source>
</reference>
<sequence length="560" mass="64788">MLRKLEEFHYFRKKEKGNKPGAYYKDENGQEWLIKSLESLSSVEEAFSGALFKLFAGDEFSPDIALVIDNEGKLLAASKINPGYTQFDNVQMEESENKVVISGKPVAGLELVILISALLHERDFYGNGNVGFDLSAQEKSTHVPAFRIDFDDTFKSDRIKTLRGYNSLGEILEDLVANPMLIWRLYDKEKIKSAIEKISSVDNSDIDKIFQQFFPYFEIAVKAKIKEHQRQSDENHEMAFYYDKLVIELNNYIDKFRLSLEQLKTDKAQLARKLVKLSDANVTPSGFYLPSKELSNPLTDTFQKLKNFFSVYDGFYAAFRSDFSQRSAKKLIADTQKQGEACESFKEYIKMRQRLIKIIEEDERKLQYYTKYIEYVENNLISSPDYEDRHDKALKNIEILKKRVKQHVHFKEIIAEADISLQSIITPSQRYFHNSGNYAVVRDVRINDDQVVFTVNTSFPGSIFSEKENKYLDEGVWQQMLDFCDIAMQLSKANVERVTTPSGSFETVTYTINIKDAISVIENLKHLSDQFEPYAIHTFYDDIKSNLIKQSILNEAFSLK</sequence>
<keyword evidence="3" id="KW-1185">Reference proteome</keyword>
<evidence type="ECO:0000313" key="3">
    <source>
        <dbReference type="Proteomes" id="UP000324194"/>
    </source>
</evidence>
<keyword evidence="1" id="KW-0175">Coiled coil</keyword>
<evidence type="ECO:0000256" key="1">
    <source>
        <dbReference type="SAM" id="Coils"/>
    </source>
</evidence>
<gene>
    <name evidence="2" type="ORF">AQUSIP_24640</name>
</gene>